<feature type="non-terminal residue" evidence="1">
    <location>
        <position position="1"/>
    </location>
</feature>
<proteinExistence type="predicted"/>
<evidence type="ECO:0000313" key="2">
    <source>
        <dbReference type="Proteomes" id="UP000265520"/>
    </source>
</evidence>
<comment type="caution">
    <text evidence="1">The sequence shown here is derived from an EMBL/GenBank/DDBJ whole genome shotgun (WGS) entry which is preliminary data.</text>
</comment>
<dbReference type="AlphaFoldDB" id="A0A392UIX9"/>
<reference evidence="1 2" key="1">
    <citation type="journal article" date="2018" name="Front. Plant Sci.">
        <title>Red Clover (Trifolium pratense) and Zigzag Clover (T. medium) - A Picture of Genomic Similarities and Differences.</title>
        <authorList>
            <person name="Dluhosova J."/>
            <person name="Istvanek J."/>
            <person name="Nedelnik J."/>
            <person name="Repkova J."/>
        </authorList>
    </citation>
    <scope>NUCLEOTIDE SEQUENCE [LARGE SCALE GENOMIC DNA]</scope>
    <source>
        <strain evidence="2">cv. 10/8</strain>
        <tissue evidence="1">Leaf</tissue>
    </source>
</reference>
<organism evidence="1 2">
    <name type="scientific">Trifolium medium</name>
    <dbReference type="NCBI Taxonomy" id="97028"/>
    <lineage>
        <taxon>Eukaryota</taxon>
        <taxon>Viridiplantae</taxon>
        <taxon>Streptophyta</taxon>
        <taxon>Embryophyta</taxon>
        <taxon>Tracheophyta</taxon>
        <taxon>Spermatophyta</taxon>
        <taxon>Magnoliopsida</taxon>
        <taxon>eudicotyledons</taxon>
        <taxon>Gunneridae</taxon>
        <taxon>Pentapetalae</taxon>
        <taxon>rosids</taxon>
        <taxon>fabids</taxon>
        <taxon>Fabales</taxon>
        <taxon>Fabaceae</taxon>
        <taxon>Papilionoideae</taxon>
        <taxon>50 kb inversion clade</taxon>
        <taxon>NPAAA clade</taxon>
        <taxon>Hologalegina</taxon>
        <taxon>IRL clade</taxon>
        <taxon>Trifolieae</taxon>
        <taxon>Trifolium</taxon>
    </lineage>
</organism>
<evidence type="ECO:0000313" key="1">
    <source>
        <dbReference type="EMBL" id="MCI71705.1"/>
    </source>
</evidence>
<accession>A0A392UIX9</accession>
<protein>
    <submittedName>
        <fullName evidence="1">Uncharacterized protein</fullName>
    </submittedName>
</protein>
<dbReference type="Proteomes" id="UP000265520">
    <property type="component" value="Unassembled WGS sequence"/>
</dbReference>
<name>A0A392UIX9_9FABA</name>
<dbReference type="EMBL" id="LXQA010802136">
    <property type="protein sequence ID" value="MCI71705.1"/>
    <property type="molecule type" value="Genomic_DNA"/>
</dbReference>
<sequence>RSDNGDGDSGERAMVAIGTTKVTMEALDFHGGGLSRWFVFVKMSSLEYVHVSF</sequence>
<keyword evidence="2" id="KW-1185">Reference proteome</keyword>